<accession>A0ABS1TFA8</accession>
<keyword evidence="4 5" id="KW-0648">Protein biosynthesis</keyword>
<comment type="function">
    <text evidence="5">Key component of the ribosome quality control system (RQC), a ribosome-associated complex that mediates the extraction of incompletely synthesized nascent chains from stalled ribosomes and their subsequent degradation. RqcH recruits Ala-charged tRNA, and with RqcP directs the elongation of stalled nascent chains on 50S ribosomal subunits, leading to non-templated C-terminal alanine extensions (Ala tail). The Ala tail promotes nascent chain degradation. May add between 1 and at least 8 Ala residues. Binds to stalled 50S ribosomal subunits.</text>
</comment>
<dbReference type="PANTHER" id="PTHR15239">
    <property type="entry name" value="NUCLEAR EXPORT MEDIATOR FACTOR NEMF"/>
    <property type="match status" value="1"/>
</dbReference>
<reference evidence="7 8" key="1">
    <citation type="submission" date="2021-01" db="EMBL/GenBank/DDBJ databases">
        <title>Genome public.</title>
        <authorList>
            <person name="Liu C."/>
            <person name="Sun Q."/>
        </authorList>
    </citation>
    <scope>NUCLEOTIDE SEQUENCE [LARGE SCALE GENOMIC DNA]</scope>
    <source>
        <strain evidence="7 8">YIM B02515</strain>
    </source>
</reference>
<keyword evidence="8" id="KW-1185">Reference proteome</keyword>
<evidence type="ECO:0000256" key="3">
    <source>
        <dbReference type="ARBA" id="ARBA00022884"/>
    </source>
</evidence>
<comment type="caution">
    <text evidence="7">The sequence shown here is derived from an EMBL/GenBank/DDBJ whole genome shotgun (WGS) entry which is preliminary data.</text>
</comment>
<evidence type="ECO:0000256" key="4">
    <source>
        <dbReference type="ARBA" id="ARBA00022917"/>
    </source>
</evidence>
<organism evidence="7 8">
    <name type="scientific">Clostridium rhizosphaerae</name>
    <dbReference type="NCBI Taxonomy" id="2803861"/>
    <lineage>
        <taxon>Bacteria</taxon>
        <taxon>Bacillati</taxon>
        <taxon>Bacillota</taxon>
        <taxon>Clostridia</taxon>
        <taxon>Eubacteriales</taxon>
        <taxon>Clostridiaceae</taxon>
        <taxon>Clostridium</taxon>
    </lineage>
</organism>
<evidence type="ECO:0000256" key="1">
    <source>
        <dbReference type="ARBA" id="ARBA00022555"/>
    </source>
</evidence>
<evidence type="ECO:0000256" key="5">
    <source>
        <dbReference type="HAMAP-Rule" id="MF_00844"/>
    </source>
</evidence>
<keyword evidence="2 5" id="KW-0699">rRNA-binding</keyword>
<sequence length="576" mass="66554">MPLDGIYIYSIVDELKNKIAGCRVDKISQPEKDEIIFALRGEKVNFKLLISASSTYPKLHLTNISKPNPIKAPMFCMVLRKYLSTAKIIDITQVYTDRIVVIDFESSDELGFNSIYSLVVEIMGRHSNITLLRKRDNVVIDSIKHITPDINSYRSLYPGVSYKYPPESMKLNPFDFSYEEFENYLTNNEYKIDANIFSKLFTGISSQFSKSLYLQISEKVNLDSAALRDIYSPIVILFNRLKVCDFKYLSYIDEVSIKDFYCVELKQFDNLTSKLYSSPSSLLEEFYYEKDKWERLNAKSSDLQKITNNNIDRCLKKIKLLNNALQEGEQKDIYKIYGELLTANIYSIKKGQKNINVLNYYSSDEQYIDIVLDENKSPSENIQSYFKKYNKLKKSEEMASLQLKSANEELQYLYSVLTNIKNSETYDEIEEIKKELVTTGYIKFKKEDKKKAKLSKPLHFLSSDGTDIYIGKNNIQNDNLTLKFADKHDIWMHTKNIPGSHVIIKNNGRISDACLEEGAILAAYYSKAKDSTKVPVDYTEVKNVKKPSGSKPGMVIYYTNKTLYVDPLKLDLKKIE</sequence>
<gene>
    <name evidence="5" type="primary">rqcH</name>
    <name evidence="7" type="ORF">JK636_19665</name>
</gene>
<keyword evidence="1 5" id="KW-0820">tRNA-binding</keyword>
<dbReference type="InterPro" id="IPR008532">
    <property type="entry name" value="NFACT_RNA-bd"/>
</dbReference>
<dbReference type="RefSeq" id="WP_202750672.1">
    <property type="nucleotide sequence ID" value="NZ_JAESWC010000018.1"/>
</dbReference>
<protein>
    <recommendedName>
        <fullName evidence="5">Rqc2 homolog RqcH</fullName>
        <shortName evidence="5">RqcH</shortName>
    </recommendedName>
</protein>
<comment type="similarity">
    <text evidence="5">Belongs to the NEMF family.</text>
</comment>
<dbReference type="HAMAP" id="MF_00844_B">
    <property type="entry name" value="RqcH_B"/>
    <property type="match status" value="1"/>
</dbReference>
<keyword evidence="3 5" id="KW-0694">RNA-binding</keyword>
<feature type="domain" description="NFACT RNA-binding" evidence="6">
    <location>
        <begin position="456"/>
        <end position="549"/>
    </location>
</feature>
<dbReference type="InterPro" id="IPR043682">
    <property type="entry name" value="RqcH_bacterial"/>
</dbReference>
<evidence type="ECO:0000313" key="7">
    <source>
        <dbReference type="EMBL" id="MBL4937931.1"/>
    </source>
</evidence>
<evidence type="ECO:0000259" key="6">
    <source>
        <dbReference type="Pfam" id="PF05670"/>
    </source>
</evidence>
<evidence type="ECO:0000256" key="2">
    <source>
        <dbReference type="ARBA" id="ARBA00022730"/>
    </source>
</evidence>
<name>A0ABS1TFA8_9CLOT</name>
<comment type="subunit">
    <text evidence="5">Associates with stalled 50S ribosomal subunits. Binds to RqcP.</text>
</comment>
<dbReference type="EMBL" id="JAESWC010000018">
    <property type="protein sequence ID" value="MBL4937931.1"/>
    <property type="molecule type" value="Genomic_DNA"/>
</dbReference>
<dbReference type="PANTHER" id="PTHR15239:SF6">
    <property type="entry name" value="RIBOSOME QUALITY CONTROL COMPLEX SUBUNIT NEMF"/>
    <property type="match status" value="1"/>
</dbReference>
<dbReference type="InterPro" id="IPR051608">
    <property type="entry name" value="RQC_Subunit_NEMF"/>
</dbReference>
<evidence type="ECO:0000313" key="8">
    <source>
        <dbReference type="Proteomes" id="UP000632377"/>
    </source>
</evidence>
<dbReference type="Proteomes" id="UP000632377">
    <property type="component" value="Unassembled WGS sequence"/>
</dbReference>
<proteinExistence type="inferred from homology"/>
<dbReference type="Pfam" id="PF05833">
    <property type="entry name" value="NFACT_N"/>
    <property type="match status" value="1"/>
</dbReference>
<dbReference type="Pfam" id="PF05670">
    <property type="entry name" value="NFACT-R_1"/>
    <property type="match status" value="1"/>
</dbReference>
<dbReference type="Gene3D" id="2.30.310.10">
    <property type="entry name" value="ibrinogen binding protein from staphylococcus aureus domain"/>
    <property type="match status" value="1"/>
</dbReference>